<dbReference type="SUPFAM" id="SSF51126">
    <property type="entry name" value="Pectin lyase-like"/>
    <property type="match status" value="1"/>
</dbReference>
<dbReference type="STRING" id="1392540.P256_01834"/>
<keyword evidence="7" id="KW-1185">Reference proteome</keyword>
<dbReference type="Pfam" id="PF00295">
    <property type="entry name" value="Glyco_hydro_28"/>
    <property type="match status" value="1"/>
</dbReference>
<evidence type="ECO:0000313" key="6">
    <source>
        <dbReference type="EMBL" id="ESK38301.1"/>
    </source>
</evidence>
<dbReference type="PATRIC" id="fig|1392540.3.peg.1769"/>
<proteinExistence type="inferred from homology"/>
<evidence type="ECO:0008006" key="8">
    <source>
        <dbReference type="Google" id="ProtNLM"/>
    </source>
</evidence>
<dbReference type="EMBL" id="AYER01000007">
    <property type="protein sequence ID" value="ESK38301.1"/>
    <property type="molecule type" value="Genomic_DNA"/>
</dbReference>
<name>V2TKM7_9GAMM</name>
<dbReference type="Gene3D" id="2.160.20.10">
    <property type="entry name" value="Single-stranded right-handed beta-helix, Pectin lyase-like"/>
    <property type="match status" value="1"/>
</dbReference>
<dbReference type="HOGENOM" id="CLU_016031_0_0_6"/>
<dbReference type="AlphaFoldDB" id="V2TKM7"/>
<dbReference type="GO" id="GO:0004650">
    <property type="term" value="F:polygalacturonase activity"/>
    <property type="evidence" value="ECO:0007669"/>
    <property type="project" value="InterPro"/>
</dbReference>
<dbReference type="PROSITE" id="PS00502">
    <property type="entry name" value="POLYGALACTURONASE"/>
    <property type="match status" value="1"/>
</dbReference>
<reference evidence="6 7" key="1">
    <citation type="submission" date="2013-10" db="EMBL/GenBank/DDBJ databases">
        <title>The Genome Sequence of Acinetobacter nectaris CIP 110549.</title>
        <authorList>
            <consortium name="The Broad Institute Genomics Platform"/>
            <consortium name="The Broad Institute Genome Sequencing Center for Infectious Disease"/>
            <person name="Cerqueira G."/>
            <person name="Feldgarden M."/>
            <person name="Courvalin P."/>
            <person name="Grillot-Courvalin C."/>
            <person name="Clermont D."/>
            <person name="Rocha E."/>
            <person name="Yoon E.-J."/>
            <person name="Nemec A."/>
            <person name="Young S.K."/>
            <person name="Zeng Q."/>
            <person name="Gargeya S."/>
            <person name="Fitzgerald M."/>
            <person name="Abouelleil A."/>
            <person name="Alvarado L."/>
            <person name="Berlin A.M."/>
            <person name="Chapman S.B."/>
            <person name="Gainer-Dewar J."/>
            <person name="Goldberg J."/>
            <person name="Gnerre S."/>
            <person name="Griggs A."/>
            <person name="Gujja S."/>
            <person name="Hansen M."/>
            <person name="Howarth C."/>
            <person name="Imamovic A."/>
            <person name="Ireland A."/>
            <person name="Larimer J."/>
            <person name="McCowan C."/>
            <person name="Murphy C."/>
            <person name="Pearson M."/>
            <person name="Poon T.W."/>
            <person name="Priest M."/>
            <person name="Roberts A."/>
            <person name="Saif S."/>
            <person name="Shea T."/>
            <person name="Sykes S."/>
            <person name="Wortman J."/>
            <person name="Nusbaum C."/>
            <person name="Birren B."/>
        </authorList>
    </citation>
    <scope>NUCLEOTIDE SEQUENCE [LARGE SCALE GENOMIC DNA]</scope>
    <source>
        <strain evidence="6 7">CIP 110549</strain>
    </source>
</reference>
<dbReference type="InterPro" id="IPR051801">
    <property type="entry name" value="GH28_Enzymes"/>
</dbReference>
<sequence length="405" mass="44253">MKLKAIYRTLIPSVFTCINLLSPTSSLFAKDLVLQEPTTPNSCDVLMANNTDATQTIQQALNHCEKGKAVYLAPNGEQHLFTSGPLFIPSDRSLVIQSGVTLKAINRAASFDKGKETCGTLDHHGSGCQPFVTFDHVKHSGLYGPGTIDGQGGIPLTDIPSTTWWSLATDAKQAKLKQNNPRLIQMNHSQDITLYNIHLINSPNFHVVFKESDGLTAWGVNIKTPENARNTDGIDPGSSKNVIVAYSQISTGDDNVAIKANTAPAENMLFIHNYFGTGHGMSIGSETNGGVFNIRVDDLTMDHTTNGLRIKSDQSAAGEVANISYNHVHMHDVKYPIVIDTVYEKKSGYDQAYWHDLNYHDISSDTPGKVIINGVNARTPIEMNMSAIQFTPDTTWNVINANIVK</sequence>
<dbReference type="eggNOG" id="COG5434">
    <property type="taxonomic scope" value="Bacteria"/>
</dbReference>
<dbReference type="InterPro" id="IPR012334">
    <property type="entry name" value="Pectin_lyas_fold"/>
</dbReference>
<evidence type="ECO:0000256" key="2">
    <source>
        <dbReference type="ARBA" id="ARBA00022801"/>
    </source>
</evidence>
<keyword evidence="5" id="KW-0732">Signal</keyword>
<dbReference type="Proteomes" id="UP000023785">
    <property type="component" value="Unassembled WGS sequence"/>
</dbReference>
<dbReference type="PANTHER" id="PTHR31339">
    <property type="entry name" value="PECTIN LYASE-RELATED"/>
    <property type="match status" value="1"/>
</dbReference>
<comment type="similarity">
    <text evidence="1 4">Belongs to the glycosyl hydrolase 28 family.</text>
</comment>
<accession>V2TKM7</accession>
<evidence type="ECO:0000256" key="4">
    <source>
        <dbReference type="RuleBase" id="RU361169"/>
    </source>
</evidence>
<dbReference type="OrthoDB" id="9795222at2"/>
<evidence type="ECO:0000256" key="1">
    <source>
        <dbReference type="ARBA" id="ARBA00008834"/>
    </source>
</evidence>
<gene>
    <name evidence="6" type="ORF">P256_01834</name>
</gene>
<evidence type="ECO:0000256" key="3">
    <source>
        <dbReference type="ARBA" id="ARBA00023295"/>
    </source>
</evidence>
<dbReference type="RefSeq" id="WP_023273458.1">
    <property type="nucleotide sequence ID" value="NZ_KI530734.1"/>
</dbReference>
<comment type="caution">
    <text evidence="6">The sequence shown here is derived from an EMBL/GenBank/DDBJ whole genome shotgun (WGS) entry which is preliminary data.</text>
</comment>
<keyword evidence="2 4" id="KW-0378">Hydrolase</keyword>
<evidence type="ECO:0000313" key="7">
    <source>
        <dbReference type="Proteomes" id="UP000023785"/>
    </source>
</evidence>
<keyword evidence="3 4" id="KW-0326">Glycosidase</keyword>
<dbReference type="PANTHER" id="PTHR31339:SF9">
    <property type="entry name" value="PLASMIN AND FIBRONECTIN-BINDING PROTEIN A"/>
    <property type="match status" value="1"/>
</dbReference>
<protein>
    <recommendedName>
        <fullName evidence="8">Polygalacturonase</fullName>
    </recommendedName>
</protein>
<feature type="signal peptide" evidence="5">
    <location>
        <begin position="1"/>
        <end position="29"/>
    </location>
</feature>
<feature type="chain" id="PRO_5004711484" description="Polygalacturonase" evidence="5">
    <location>
        <begin position="30"/>
        <end position="405"/>
    </location>
</feature>
<organism evidence="6 7">
    <name type="scientific">Acinetobacter nectaris CIP 110549</name>
    <dbReference type="NCBI Taxonomy" id="1392540"/>
    <lineage>
        <taxon>Bacteria</taxon>
        <taxon>Pseudomonadati</taxon>
        <taxon>Pseudomonadota</taxon>
        <taxon>Gammaproteobacteria</taxon>
        <taxon>Moraxellales</taxon>
        <taxon>Moraxellaceae</taxon>
        <taxon>Acinetobacter</taxon>
    </lineage>
</organism>
<dbReference type="GO" id="GO:0005975">
    <property type="term" value="P:carbohydrate metabolic process"/>
    <property type="evidence" value="ECO:0007669"/>
    <property type="project" value="InterPro"/>
</dbReference>
<dbReference type="InterPro" id="IPR000743">
    <property type="entry name" value="Glyco_hydro_28"/>
</dbReference>
<dbReference type="InterPro" id="IPR011050">
    <property type="entry name" value="Pectin_lyase_fold/virulence"/>
</dbReference>
<evidence type="ECO:0000256" key="5">
    <source>
        <dbReference type="SAM" id="SignalP"/>
    </source>
</evidence>